<dbReference type="EMBL" id="MRZV01000234">
    <property type="protein sequence ID" value="PIK54811.1"/>
    <property type="molecule type" value="Genomic_DNA"/>
</dbReference>
<comment type="caution">
    <text evidence="2">The sequence shown here is derived from an EMBL/GenBank/DDBJ whole genome shotgun (WGS) entry which is preliminary data.</text>
</comment>
<organism evidence="2 3">
    <name type="scientific">Stichopus japonicus</name>
    <name type="common">Sea cucumber</name>
    <dbReference type="NCBI Taxonomy" id="307972"/>
    <lineage>
        <taxon>Eukaryota</taxon>
        <taxon>Metazoa</taxon>
        <taxon>Echinodermata</taxon>
        <taxon>Eleutherozoa</taxon>
        <taxon>Echinozoa</taxon>
        <taxon>Holothuroidea</taxon>
        <taxon>Aspidochirotacea</taxon>
        <taxon>Aspidochirotida</taxon>
        <taxon>Stichopodidae</taxon>
        <taxon>Apostichopus</taxon>
    </lineage>
</organism>
<evidence type="ECO:0000256" key="1">
    <source>
        <dbReference type="SAM" id="MobiDB-lite"/>
    </source>
</evidence>
<gene>
    <name evidence="2" type="ORF">BSL78_08333</name>
</gene>
<keyword evidence="3" id="KW-1185">Reference proteome</keyword>
<sequence length="376" mass="41757">MLEVFQNHEKRTSEEAGSSERTHHLPYRSPSMLPLPSGRLGPALPVLTQSSKMPLGLPHPPTVPMQLASNVMVVPPQQIAASSSHQSFINTVHKRKSFPLAVAHPIIRQNPNFSPAMAHAVPNALPPKLKVNHVASNSNKSAQDSPLDLSAPLDLSLKRKNDAEKDDAYQRAAIKRQRLADASEGKADRSASPSRKCSAILSKPPPIYPGLHRTSTDHLIRQQRKVHPLVHEGSQNDANTLIHQKFLQHKMARNKEAEEAKLWTARQEFAMQSPKMLQKRGPPPPHPHLPVKRVQASVPPLVTSSSGSTRLLTHRDQVPALITPQQISEHNRLINEEKKHQLLARAAAMGIPVDKEPYRTQTLLPRSSQLIKRMEL</sequence>
<dbReference type="Proteomes" id="UP000230750">
    <property type="component" value="Unassembled WGS sequence"/>
</dbReference>
<protein>
    <submittedName>
        <fullName evidence="2">Uncharacterized protein</fullName>
    </submittedName>
</protein>
<evidence type="ECO:0000313" key="2">
    <source>
        <dbReference type="EMBL" id="PIK54811.1"/>
    </source>
</evidence>
<feature type="compositionally biased region" description="Basic and acidic residues" evidence="1">
    <location>
        <begin position="178"/>
        <end position="189"/>
    </location>
</feature>
<proteinExistence type="predicted"/>
<reference evidence="2 3" key="1">
    <citation type="journal article" date="2017" name="PLoS Biol.">
        <title>The sea cucumber genome provides insights into morphological evolution and visceral regeneration.</title>
        <authorList>
            <person name="Zhang X."/>
            <person name="Sun L."/>
            <person name="Yuan J."/>
            <person name="Sun Y."/>
            <person name="Gao Y."/>
            <person name="Zhang L."/>
            <person name="Li S."/>
            <person name="Dai H."/>
            <person name="Hamel J.F."/>
            <person name="Liu C."/>
            <person name="Yu Y."/>
            <person name="Liu S."/>
            <person name="Lin W."/>
            <person name="Guo K."/>
            <person name="Jin S."/>
            <person name="Xu P."/>
            <person name="Storey K.B."/>
            <person name="Huan P."/>
            <person name="Zhang T."/>
            <person name="Zhou Y."/>
            <person name="Zhang J."/>
            <person name="Lin C."/>
            <person name="Li X."/>
            <person name="Xing L."/>
            <person name="Huo D."/>
            <person name="Sun M."/>
            <person name="Wang L."/>
            <person name="Mercier A."/>
            <person name="Li F."/>
            <person name="Yang H."/>
            <person name="Xiang J."/>
        </authorList>
    </citation>
    <scope>NUCLEOTIDE SEQUENCE [LARGE SCALE GENOMIC DNA]</scope>
    <source>
        <strain evidence="2">Shaxun</strain>
        <tissue evidence="2">Muscle</tissue>
    </source>
</reference>
<name>A0A2G8L3H7_STIJA</name>
<evidence type="ECO:0000313" key="3">
    <source>
        <dbReference type="Proteomes" id="UP000230750"/>
    </source>
</evidence>
<dbReference type="AlphaFoldDB" id="A0A2G8L3H7"/>
<feature type="region of interest" description="Disordered" evidence="1">
    <location>
        <begin position="175"/>
        <end position="210"/>
    </location>
</feature>
<feature type="compositionally biased region" description="Basic and acidic residues" evidence="1">
    <location>
        <begin position="1"/>
        <end position="23"/>
    </location>
</feature>
<feature type="region of interest" description="Disordered" evidence="1">
    <location>
        <begin position="1"/>
        <end position="34"/>
    </location>
</feature>
<accession>A0A2G8L3H7</accession>